<protein>
    <submittedName>
        <fullName evidence="1">Uncharacterized protein</fullName>
    </submittedName>
</protein>
<organism evidence="1 2">
    <name type="scientific">Acetobacter aceti</name>
    <dbReference type="NCBI Taxonomy" id="435"/>
    <lineage>
        <taxon>Bacteria</taxon>
        <taxon>Pseudomonadati</taxon>
        <taxon>Pseudomonadota</taxon>
        <taxon>Alphaproteobacteria</taxon>
        <taxon>Acetobacterales</taxon>
        <taxon>Acetobacteraceae</taxon>
        <taxon>Acetobacter</taxon>
        <taxon>Acetobacter subgen. Acetobacter</taxon>
    </lineage>
</organism>
<dbReference type="AlphaFoldDB" id="A0A1U9KDU2"/>
<evidence type="ECO:0000313" key="1">
    <source>
        <dbReference type="EMBL" id="AQS83975.1"/>
    </source>
</evidence>
<accession>A0A1U9KDU2</accession>
<dbReference type="RefSeq" id="WP_077812011.1">
    <property type="nucleotide sequence ID" value="NZ_CP014692.1"/>
</dbReference>
<dbReference type="Proteomes" id="UP000188937">
    <property type="component" value="Chromosome"/>
</dbReference>
<name>A0A1U9KDU2_ACEAC</name>
<dbReference type="KEGG" id="aace:A0U92_03445"/>
<sequence length="141" mass="15490">MTQTPGMIETTVVTENQAYVVMLPLTYEQNMAASKAMFTENSLCRAIESSILTIGTPVDSSVPVAGYGCPRDFEAIPKRSGYYISGKPFADWFPLVRQSDHLAALAEKQAEVDKLAELLDKTTAKSFLEYSLMKRRLGAAS</sequence>
<gene>
    <name evidence="1" type="ORF">A0U92_03445</name>
</gene>
<reference evidence="1 2" key="1">
    <citation type="submission" date="2016-03" db="EMBL/GenBank/DDBJ databases">
        <title>Acetic acid bacteria sequencing.</title>
        <authorList>
            <person name="Brandt J."/>
            <person name="Jakob F."/>
            <person name="Vogel R.F."/>
        </authorList>
    </citation>
    <scope>NUCLEOTIDE SEQUENCE [LARGE SCALE GENOMIC DNA]</scope>
    <source>
        <strain evidence="1 2">TMW2.1153</strain>
    </source>
</reference>
<dbReference type="EMBL" id="CP014692">
    <property type="protein sequence ID" value="AQS83975.1"/>
    <property type="molecule type" value="Genomic_DNA"/>
</dbReference>
<keyword evidence="2" id="KW-1185">Reference proteome</keyword>
<evidence type="ECO:0000313" key="2">
    <source>
        <dbReference type="Proteomes" id="UP000188937"/>
    </source>
</evidence>
<proteinExistence type="predicted"/>
<dbReference type="STRING" id="435.A0U92_03445"/>